<dbReference type="Proteomes" id="UP000256838">
    <property type="component" value="Unassembled WGS sequence"/>
</dbReference>
<dbReference type="AlphaFoldDB" id="A0A3D8JSZ1"/>
<dbReference type="Pfam" id="PF05845">
    <property type="entry name" value="PhnH"/>
    <property type="match status" value="1"/>
</dbReference>
<dbReference type="InterPro" id="IPR038058">
    <property type="entry name" value="PhnH-like_sp"/>
</dbReference>
<dbReference type="GO" id="GO:0016829">
    <property type="term" value="F:lyase activity"/>
    <property type="evidence" value="ECO:0007669"/>
    <property type="project" value="UniProtKB-KW"/>
</dbReference>
<dbReference type="SUPFAM" id="SSF159709">
    <property type="entry name" value="PhnH-like"/>
    <property type="match status" value="1"/>
</dbReference>
<dbReference type="RefSeq" id="WP_115536115.1">
    <property type="nucleotide sequence ID" value="NZ_QRGA01000015.1"/>
</dbReference>
<reference evidence="1 2" key="1">
    <citation type="submission" date="2018-08" db="EMBL/GenBank/DDBJ databases">
        <title>Paraburkholderia sp. DHOM06 isolated from forest soil.</title>
        <authorList>
            <person name="Gao Z.-H."/>
            <person name="Qiu L.-H."/>
        </authorList>
    </citation>
    <scope>NUCLEOTIDE SEQUENCE [LARGE SCALE GENOMIC DNA]</scope>
    <source>
        <strain evidence="1 2">DHOM06</strain>
    </source>
</reference>
<keyword evidence="2" id="KW-1185">Reference proteome</keyword>
<dbReference type="NCBIfam" id="TIGR03292">
    <property type="entry name" value="PhnH_redo"/>
    <property type="match status" value="1"/>
</dbReference>
<dbReference type="PIRSF" id="PIRSF020680">
    <property type="entry name" value="PhnH"/>
    <property type="match status" value="1"/>
</dbReference>
<name>A0A3D8JSZ1_9BURK</name>
<sequence>MTNPLSSLDTLNTLNTINTLDKLVRGFADPVHDAQASFRVLLDVLARPGTIGSIDVALDDDVHRQWPAAAFAAMLTLVDFSTPVWLQAPDAALAQAIRFHTGAPLADESDEAAFAYIVDGENMPPLDAFSLGTPESPQNSATLLIRAAALEGGRPLTLSGPGIRSSVGIAPAGIADTFWHERASLAAHAPCGIDCYLVCGRSVIGIPRTTRVEVNSCT</sequence>
<evidence type="ECO:0000313" key="2">
    <source>
        <dbReference type="Proteomes" id="UP000256838"/>
    </source>
</evidence>
<proteinExistence type="predicted"/>
<organism evidence="1 2">
    <name type="scientific">Trinickia dinghuensis</name>
    <dbReference type="NCBI Taxonomy" id="2291023"/>
    <lineage>
        <taxon>Bacteria</taxon>
        <taxon>Pseudomonadati</taxon>
        <taxon>Pseudomonadota</taxon>
        <taxon>Betaproteobacteria</taxon>
        <taxon>Burkholderiales</taxon>
        <taxon>Burkholderiaceae</taxon>
        <taxon>Trinickia</taxon>
    </lineage>
</organism>
<gene>
    <name evidence="1" type="primary">phnH</name>
    <name evidence="1" type="ORF">DWV00_24025</name>
</gene>
<dbReference type="OrthoDB" id="9814509at2"/>
<keyword evidence="1" id="KW-0456">Lyase</keyword>
<protein>
    <submittedName>
        <fullName evidence="1">Phosphonate C-P lyase system protein PhnH</fullName>
    </submittedName>
</protein>
<accession>A0A3D8JSZ1</accession>
<dbReference type="Gene3D" id="3.40.50.11310">
    <property type="entry name" value="Bacterial phosphonate metabolism protein PhnH"/>
    <property type="match status" value="1"/>
</dbReference>
<dbReference type="InterPro" id="IPR008772">
    <property type="entry name" value="Phosphonate_metab_PhnH"/>
</dbReference>
<dbReference type="EMBL" id="QRGA01000015">
    <property type="protein sequence ID" value="RDU96187.1"/>
    <property type="molecule type" value="Genomic_DNA"/>
</dbReference>
<dbReference type="GO" id="GO:0019634">
    <property type="term" value="P:organic phosphonate metabolic process"/>
    <property type="evidence" value="ECO:0007669"/>
    <property type="project" value="InterPro"/>
</dbReference>
<comment type="caution">
    <text evidence="1">The sequence shown here is derived from an EMBL/GenBank/DDBJ whole genome shotgun (WGS) entry which is preliminary data.</text>
</comment>
<evidence type="ECO:0000313" key="1">
    <source>
        <dbReference type="EMBL" id="RDU96187.1"/>
    </source>
</evidence>